<dbReference type="AlphaFoldDB" id="A0A388K8S4"/>
<gene>
    <name evidence="4" type="ORF">CBR_g61517</name>
</gene>
<comment type="similarity">
    <text evidence="1">Belongs to the enoyl-CoA hydratase/isomerase family.</text>
</comment>
<dbReference type="InterPro" id="IPR001753">
    <property type="entry name" value="Enoyl-CoA_hydra/iso"/>
</dbReference>
<comment type="caution">
    <text evidence="4">The sequence shown here is derived from an EMBL/GenBank/DDBJ whole genome shotgun (WGS) entry which is preliminary data.</text>
</comment>
<evidence type="ECO:0000256" key="2">
    <source>
        <dbReference type="SAM" id="Coils"/>
    </source>
</evidence>
<dbReference type="PANTHER" id="PTHR43802:SF1">
    <property type="entry name" value="IP11341P-RELATED"/>
    <property type="match status" value="1"/>
</dbReference>
<evidence type="ECO:0000313" key="5">
    <source>
        <dbReference type="Proteomes" id="UP000265515"/>
    </source>
</evidence>
<dbReference type="EMBL" id="BFEA01000074">
    <property type="protein sequence ID" value="GBG66474.1"/>
    <property type="molecule type" value="Genomic_DNA"/>
</dbReference>
<feature type="region of interest" description="Disordered" evidence="3">
    <location>
        <begin position="476"/>
        <end position="497"/>
    </location>
</feature>
<dbReference type="Proteomes" id="UP000265515">
    <property type="component" value="Unassembled WGS sequence"/>
</dbReference>
<feature type="compositionally biased region" description="Gly residues" evidence="3">
    <location>
        <begin position="873"/>
        <end position="890"/>
    </location>
</feature>
<keyword evidence="5" id="KW-1185">Reference proteome</keyword>
<feature type="compositionally biased region" description="Basic and acidic residues" evidence="3">
    <location>
        <begin position="834"/>
        <end position="858"/>
    </location>
</feature>
<keyword evidence="2" id="KW-0175">Coiled coil</keyword>
<feature type="coiled-coil region" evidence="2">
    <location>
        <begin position="984"/>
        <end position="1028"/>
    </location>
</feature>
<feature type="region of interest" description="Disordered" evidence="3">
    <location>
        <begin position="826"/>
        <end position="904"/>
    </location>
</feature>
<feature type="region of interest" description="Disordered" evidence="3">
    <location>
        <begin position="636"/>
        <end position="663"/>
    </location>
</feature>
<dbReference type="STRING" id="69332.A0A388K8S4"/>
<dbReference type="PANTHER" id="PTHR43802">
    <property type="entry name" value="ENOYL-COA HYDRATASE"/>
    <property type="match status" value="1"/>
</dbReference>
<dbReference type="InterPro" id="IPR029045">
    <property type="entry name" value="ClpP/crotonase-like_dom_sf"/>
</dbReference>
<name>A0A388K8S4_CHABU</name>
<dbReference type="Gramene" id="GBG66474">
    <property type="protein sequence ID" value="GBG66474"/>
    <property type="gene ID" value="CBR_g61517"/>
</dbReference>
<evidence type="ECO:0000313" key="4">
    <source>
        <dbReference type="EMBL" id="GBG66474.1"/>
    </source>
</evidence>
<proteinExistence type="inferred from homology"/>
<accession>A0A388K8S4</accession>
<dbReference type="Gene3D" id="3.90.226.10">
    <property type="entry name" value="2-enoyl-CoA Hydratase, Chain A, domain 1"/>
    <property type="match status" value="1"/>
</dbReference>
<dbReference type="Pfam" id="PF00378">
    <property type="entry name" value="ECH_1"/>
    <property type="match status" value="1"/>
</dbReference>
<evidence type="ECO:0000256" key="1">
    <source>
        <dbReference type="ARBA" id="ARBA00005254"/>
    </source>
</evidence>
<feature type="compositionally biased region" description="Low complexity" evidence="3">
    <location>
        <begin position="362"/>
        <end position="380"/>
    </location>
</feature>
<feature type="region of interest" description="Disordered" evidence="3">
    <location>
        <begin position="362"/>
        <end position="423"/>
    </location>
</feature>
<dbReference type="CDD" id="cd06558">
    <property type="entry name" value="crotonase-like"/>
    <property type="match status" value="1"/>
</dbReference>
<dbReference type="OrthoDB" id="2018133at2759"/>
<reference evidence="4 5" key="1">
    <citation type="journal article" date="2018" name="Cell">
        <title>The Chara Genome: Secondary Complexity and Implications for Plant Terrestrialization.</title>
        <authorList>
            <person name="Nishiyama T."/>
            <person name="Sakayama H."/>
            <person name="Vries J.D."/>
            <person name="Buschmann H."/>
            <person name="Saint-Marcoux D."/>
            <person name="Ullrich K.K."/>
            <person name="Haas F.B."/>
            <person name="Vanderstraeten L."/>
            <person name="Becker D."/>
            <person name="Lang D."/>
            <person name="Vosolsobe S."/>
            <person name="Rombauts S."/>
            <person name="Wilhelmsson P.K.I."/>
            <person name="Janitza P."/>
            <person name="Kern R."/>
            <person name="Heyl A."/>
            <person name="Rumpler F."/>
            <person name="Villalobos L.I.A.C."/>
            <person name="Clay J.M."/>
            <person name="Skokan R."/>
            <person name="Toyoda A."/>
            <person name="Suzuki Y."/>
            <person name="Kagoshima H."/>
            <person name="Schijlen E."/>
            <person name="Tajeshwar N."/>
            <person name="Catarino B."/>
            <person name="Hetherington A.J."/>
            <person name="Saltykova A."/>
            <person name="Bonnot C."/>
            <person name="Breuninger H."/>
            <person name="Symeonidi A."/>
            <person name="Radhakrishnan G.V."/>
            <person name="Van Nieuwerburgh F."/>
            <person name="Deforce D."/>
            <person name="Chang C."/>
            <person name="Karol K.G."/>
            <person name="Hedrich R."/>
            <person name="Ulvskov P."/>
            <person name="Glockner G."/>
            <person name="Delwiche C.F."/>
            <person name="Petrasek J."/>
            <person name="Van de Peer Y."/>
            <person name="Friml J."/>
            <person name="Beilby M."/>
            <person name="Dolan L."/>
            <person name="Kohara Y."/>
            <person name="Sugano S."/>
            <person name="Fujiyama A."/>
            <person name="Delaux P.-M."/>
            <person name="Quint M."/>
            <person name="TheiBen G."/>
            <person name="Hagemann M."/>
            <person name="Harholt J."/>
            <person name="Dunand C."/>
            <person name="Zachgo S."/>
            <person name="Langdale J."/>
            <person name="Maumus F."/>
            <person name="Straeten D.V.D."/>
            <person name="Gould S.B."/>
            <person name="Rensing S.A."/>
        </authorList>
    </citation>
    <scope>NUCLEOTIDE SEQUENCE [LARGE SCALE GENOMIC DNA]</scope>
    <source>
        <strain evidence="4 5">S276</strain>
    </source>
</reference>
<dbReference type="SUPFAM" id="SSF52096">
    <property type="entry name" value="ClpP/crotonase"/>
    <property type="match status" value="1"/>
</dbReference>
<organism evidence="4 5">
    <name type="scientific">Chara braunii</name>
    <name type="common">Braun's stonewort</name>
    <dbReference type="NCBI Taxonomy" id="69332"/>
    <lineage>
        <taxon>Eukaryota</taxon>
        <taxon>Viridiplantae</taxon>
        <taxon>Streptophyta</taxon>
        <taxon>Charophyceae</taxon>
        <taxon>Charales</taxon>
        <taxon>Characeae</taxon>
        <taxon>Chara</taxon>
    </lineage>
</organism>
<evidence type="ECO:0000256" key="3">
    <source>
        <dbReference type="SAM" id="MobiDB-lite"/>
    </source>
</evidence>
<protein>
    <submittedName>
        <fullName evidence="4">Uncharacterized protein</fullName>
    </submittedName>
</protein>
<sequence length="1048" mass="111046">MAPLQPSPPSGQVKDESAMLAAEEDLITVRRVGGMDGVSLVTMNRPGTMNALTKQMRSDLARAFRSLREDLTVRAVIVTGSGRAFCSGLDPSFAEEVVRDLAAGLSDVDEDPVAQMDMCGFPIIGAINGPVFSAGLEIALACDILVASAQARFADTSCKLGVSPGGGISQKLPRLIGPSRAREFSLTSMMIDGVMAERWGLVSRVVPPADLLDMAKKVAAAIASNQQKVVRRYKSVLNDGLSLSLCEGLKLEREHAREYASELGEEELKAIRIKLDSSSLTKLFSSTTILSSSGVAEECETPPMGQAMSSEARSLLQRHSSCPSTSPSLYQSSPLFGFNYPSTTGYCMNPYLNPYLSFPQAAAQVPSSPNPSSVSALSAPFRTPPSPPVPTSQWLGAEMQSVRSKVGGTKDGSNSGSPSLRRRIPAATSAVRGVGPAAASTVSTAAPAAGTTGVGAGVTSSTVVTGVAGAGGSVAAGGSAGAHVGGDRSESNGGSQAALAEDDKMNGLATPVNGFVAVIENGTVNEDLAMVTANGTAAVPTDGGASARTEEGVVLCSDDPVVGQKENIETCEAGVGLESIACVMTTAEDLVMVEADIQAAADIQPCNPLPMQTVVQEGYPKDGPAVDVSDAAVQGPAQDVGTQTPVCDGEGDEREDGQNNSALSRWSRAVDGSRFWWSEERVIMLLEAVRDVNMRLKKRRGMVTSVRKWECVVELTKFPLTATQHENKYNNLKKPYQKYKLQLYRSEMGLIADEEVEDLKKPSYYDVLERYLSDKVKLYPPARKPGSVSRGVCLFSSPPPPAAGKPEKLALQVARPLEMAVVAQPLSDGDDEEGAAHAKQDDVDRIADHDEVTGEVSRETSGNSQEDATAGAADGGGGDGTSGGAGGGSSGADDTRPTKRPRLPLTETIARNISRLIQQREKENIFARQRDLQFSQEIDSLQRELANALRAANEEAGGGRDGGIVEGAREGWAVGGGGSGVELLTFTREEIQERENALREREKELREREQELRELQQLAREREEKVRKGLLESSNQNLDKMLSLVERM</sequence>